<evidence type="ECO:0000256" key="9">
    <source>
        <dbReference type="HAMAP-Rule" id="MF_03110"/>
    </source>
</evidence>
<feature type="region of interest" description="Disordered" evidence="10">
    <location>
        <begin position="788"/>
        <end position="849"/>
    </location>
</feature>
<organism evidence="11 12">
    <name type="scientific">Podospora didyma</name>
    <dbReference type="NCBI Taxonomy" id="330526"/>
    <lineage>
        <taxon>Eukaryota</taxon>
        <taxon>Fungi</taxon>
        <taxon>Dikarya</taxon>
        <taxon>Ascomycota</taxon>
        <taxon>Pezizomycotina</taxon>
        <taxon>Sordariomycetes</taxon>
        <taxon>Sordariomycetidae</taxon>
        <taxon>Sordariales</taxon>
        <taxon>Podosporaceae</taxon>
        <taxon>Podospora</taxon>
    </lineage>
</organism>
<dbReference type="HAMAP" id="MF_03110">
    <property type="entry name" value="Endonuc_su_Slx4"/>
    <property type="match status" value="1"/>
</dbReference>
<evidence type="ECO:0000313" key="12">
    <source>
        <dbReference type="Proteomes" id="UP001285441"/>
    </source>
</evidence>
<dbReference type="AlphaFoldDB" id="A0AAE0P3M8"/>
<comment type="caution">
    <text evidence="11">The sequence shown here is derived from an EMBL/GenBank/DDBJ whole genome shotgun (WGS) entry which is preliminary data.</text>
</comment>
<feature type="region of interest" description="Disordered" evidence="10">
    <location>
        <begin position="579"/>
        <end position="620"/>
    </location>
</feature>
<evidence type="ECO:0000256" key="8">
    <source>
        <dbReference type="ARBA" id="ARBA00029496"/>
    </source>
</evidence>
<sequence length="954" mass="102529">MASRCLFSTPTAATGNNSVVIVSSSPEFPSINELISKTSRKPALRSGGNAAPIPTDALNSFTTAVNVLRSSRVDDNDPATEAQRPRSSSPAPLPPWLVIELSPEAATANNVPEPKQKAPKKAAGTRRKKKDGLTAEPATVDSVATIAVPVADAINVEKPAKKPGAKKAAAKATANGQTVLPKGKVTTPAAKEKPSRKKSENVGKHFITEAPAPKPAPKPAPVPLEDEPIALEQAIRRRTSWTPPPENFPPNLSISPSAIKELFSPASGTDQSPKDSNNNVFKTLVDTYTRCAEEDRPAELPEAKTNADVLGKRKLTEMVALRSDKSKTPEASPTKPKAPKKKPRTITDLATAAYRVPEEIDASTSGESSKQETLLGYLGVGDGQPGAVTKQLGKNGKAPKKPAKPRASKKKAETQKQVLLSPKSALSQVAKQDFVFGTASQLATEGDTELLRALHEAMKASNVPDKDPFASSSPVNSDLATRRRVGNKLWAAGARADDGDLLDLEVLDLTESPQNARGQMSDYTLPRLSTVAEEDKEKQAPASNVSRIHIEIQSSADALDSADSVWKFGASRSHFFSTQGKTISEMRQEREQSRSDKLSDQQPPIVTIDLDFEPPPSNQEHNLLLEQSQSSSSPKVQAEGPTRPKYELLTDAQLAKEIASYGFKAVKKRQVMIDLLDKCWTSKHQTGPKTTMAQPLTKQVTSESAAAAPPPPRPRGRPRKDSTVAAAPPSPRARGRPRKDSTTAAAPPVEPASPAKRSRGRARMERSLSPPKATKAKATAALKFAFDPLPPALPTVSTPKRRQGTGRPSAALEIADSESDSDPFASSPMSSPGKLDILSSPPDMDISINEGDTEMSLLDASPTSQQKVLFSYISKAVTTAPRTIDPANPSWHEKMLMYDPIILEDLATWLNSGQLDRVGYDGEVAPVEVKLWCESKSVCCLWRVNLHGKERKRF</sequence>
<evidence type="ECO:0000256" key="1">
    <source>
        <dbReference type="ARBA" id="ARBA00004123"/>
    </source>
</evidence>
<feature type="region of interest" description="Disordered" evidence="10">
    <location>
        <begin position="160"/>
        <end position="280"/>
    </location>
</feature>
<comment type="similarity">
    <text evidence="2 9">Belongs to the SLX4 family.</text>
</comment>
<dbReference type="Pfam" id="PF09494">
    <property type="entry name" value="Slx4"/>
    <property type="match status" value="1"/>
</dbReference>
<dbReference type="EMBL" id="JAULSW010000001">
    <property type="protein sequence ID" value="KAK3392741.1"/>
    <property type="molecule type" value="Genomic_DNA"/>
</dbReference>
<dbReference type="Proteomes" id="UP001285441">
    <property type="component" value="Unassembled WGS sequence"/>
</dbReference>
<accession>A0AAE0P3M8</accession>
<gene>
    <name evidence="9" type="primary">SLX4</name>
    <name evidence="11" type="ORF">B0H63DRAFT_456520</name>
</gene>
<dbReference type="SMART" id="SM00384">
    <property type="entry name" value="AT_hook"/>
    <property type="match status" value="2"/>
</dbReference>
<proteinExistence type="inferred from homology"/>
<feature type="compositionally biased region" description="Polar residues" evidence="10">
    <location>
        <begin position="683"/>
        <end position="704"/>
    </location>
</feature>
<dbReference type="CDD" id="cd22999">
    <property type="entry name" value="SAP_SLX4"/>
    <property type="match status" value="1"/>
</dbReference>
<keyword evidence="4 9" id="KW-0227">DNA damage</keyword>
<keyword evidence="5 9" id="KW-0233">DNA recombination</keyword>
<feature type="compositionally biased region" description="Polar residues" evidence="10">
    <location>
        <begin position="266"/>
        <end position="280"/>
    </location>
</feature>
<name>A0AAE0P3M8_9PEZI</name>
<keyword evidence="3 9" id="KW-0597">Phosphoprotein</keyword>
<comment type="function">
    <text evidence="9">Regulatory subunit of the SLX1-SLX4 structure-specific endonuclease that resolves DNA secondary structures generated during DNA repair and recombination. Has endonuclease activity towards branched DNA substrates, introducing single-strand cuts in duplex DNA close to junctions with ss-DNA.</text>
</comment>
<dbReference type="GO" id="GO:0033557">
    <property type="term" value="C:Slx1-Slx4 complex"/>
    <property type="evidence" value="ECO:0007669"/>
    <property type="project" value="UniProtKB-UniRule"/>
</dbReference>
<keyword evidence="6 9" id="KW-0234">DNA repair</keyword>
<reference evidence="11" key="1">
    <citation type="journal article" date="2023" name="Mol. Phylogenet. Evol.">
        <title>Genome-scale phylogeny and comparative genomics of the fungal order Sordariales.</title>
        <authorList>
            <person name="Hensen N."/>
            <person name="Bonometti L."/>
            <person name="Westerberg I."/>
            <person name="Brannstrom I.O."/>
            <person name="Guillou S."/>
            <person name="Cros-Aarteil S."/>
            <person name="Calhoun S."/>
            <person name="Haridas S."/>
            <person name="Kuo A."/>
            <person name="Mondo S."/>
            <person name="Pangilinan J."/>
            <person name="Riley R."/>
            <person name="LaButti K."/>
            <person name="Andreopoulos B."/>
            <person name="Lipzen A."/>
            <person name="Chen C."/>
            <person name="Yan M."/>
            <person name="Daum C."/>
            <person name="Ng V."/>
            <person name="Clum A."/>
            <person name="Steindorff A."/>
            <person name="Ohm R.A."/>
            <person name="Martin F."/>
            <person name="Silar P."/>
            <person name="Natvig D.O."/>
            <person name="Lalanne C."/>
            <person name="Gautier V."/>
            <person name="Ament-Velasquez S.L."/>
            <person name="Kruys A."/>
            <person name="Hutchinson M.I."/>
            <person name="Powell A.J."/>
            <person name="Barry K."/>
            <person name="Miller A.N."/>
            <person name="Grigoriev I.V."/>
            <person name="Debuchy R."/>
            <person name="Gladieux P."/>
            <person name="Hiltunen Thoren M."/>
            <person name="Johannesson H."/>
        </authorList>
    </citation>
    <scope>NUCLEOTIDE SEQUENCE</scope>
    <source>
        <strain evidence="11">CBS 232.78</strain>
    </source>
</reference>
<keyword evidence="7 9" id="KW-0539">Nucleus</keyword>
<protein>
    <recommendedName>
        <fullName evidence="8 9">Structure-specific endonuclease subunit SLX4</fullName>
    </recommendedName>
</protein>
<dbReference type="InterPro" id="IPR027784">
    <property type="entry name" value="Slx4_ascomycetes"/>
</dbReference>
<evidence type="ECO:0000256" key="10">
    <source>
        <dbReference type="SAM" id="MobiDB-lite"/>
    </source>
</evidence>
<feature type="compositionally biased region" description="Polar residues" evidence="10">
    <location>
        <begin position="362"/>
        <end position="372"/>
    </location>
</feature>
<feature type="compositionally biased region" description="Basic and acidic residues" evidence="10">
    <location>
        <begin position="584"/>
        <end position="599"/>
    </location>
</feature>
<keyword evidence="12" id="KW-1185">Reference proteome</keyword>
<dbReference type="InterPro" id="IPR017956">
    <property type="entry name" value="AT_hook_DNA-bd_motif"/>
</dbReference>
<feature type="compositionally biased region" description="Pro residues" evidence="10">
    <location>
        <begin position="212"/>
        <end position="222"/>
    </location>
</feature>
<evidence type="ECO:0000256" key="6">
    <source>
        <dbReference type="ARBA" id="ARBA00023204"/>
    </source>
</evidence>
<dbReference type="PRINTS" id="PR00929">
    <property type="entry name" value="ATHOOK"/>
</dbReference>
<comment type="subunit">
    <text evidence="9">Forms a heterodimer with SLX1.</text>
</comment>
<feature type="region of interest" description="Disordered" evidence="10">
    <location>
        <begin position="683"/>
        <end position="776"/>
    </location>
</feature>
<comment type="PTM">
    <text evidence="9">Phosphorylated in response to DNA damage.</text>
</comment>
<feature type="region of interest" description="Disordered" evidence="10">
    <location>
        <begin position="320"/>
        <end position="419"/>
    </location>
</feature>
<feature type="compositionally biased region" description="Basic and acidic residues" evidence="10">
    <location>
        <begin position="190"/>
        <end position="207"/>
    </location>
</feature>
<feature type="compositionally biased region" description="Basic residues" evidence="10">
    <location>
        <begin position="397"/>
        <end position="409"/>
    </location>
</feature>
<reference evidence="11" key="2">
    <citation type="submission" date="2023-06" db="EMBL/GenBank/DDBJ databases">
        <authorList>
            <consortium name="Lawrence Berkeley National Laboratory"/>
            <person name="Haridas S."/>
            <person name="Hensen N."/>
            <person name="Bonometti L."/>
            <person name="Westerberg I."/>
            <person name="Brannstrom I.O."/>
            <person name="Guillou S."/>
            <person name="Cros-Aarteil S."/>
            <person name="Calhoun S."/>
            <person name="Kuo A."/>
            <person name="Mondo S."/>
            <person name="Pangilinan J."/>
            <person name="Riley R."/>
            <person name="LaButti K."/>
            <person name="Andreopoulos B."/>
            <person name="Lipzen A."/>
            <person name="Chen C."/>
            <person name="Yanf M."/>
            <person name="Daum C."/>
            <person name="Ng V."/>
            <person name="Clum A."/>
            <person name="Steindorff A."/>
            <person name="Ohm R."/>
            <person name="Martin F."/>
            <person name="Silar P."/>
            <person name="Natvig D."/>
            <person name="Lalanne C."/>
            <person name="Gautier V."/>
            <person name="Ament-velasquez S.L."/>
            <person name="Kruys A."/>
            <person name="Hutchinson M.I."/>
            <person name="Powell A.J."/>
            <person name="Barry K."/>
            <person name="Miller A.N."/>
            <person name="Grigoriev I.V."/>
            <person name="Debuchy R."/>
            <person name="Gladieux P."/>
            <person name="Thoren M.H."/>
            <person name="Johannesson H."/>
        </authorList>
    </citation>
    <scope>NUCLEOTIDE SEQUENCE</scope>
    <source>
        <strain evidence="11">CBS 232.78</strain>
    </source>
</reference>
<feature type="compositionally biased region" description="Low complexity" evidence="10">
    <location>
        <begin position="767"/>
        <end position="776"/>
    </location>
</feature>
<evidence type="ECO:0000313" key="11">
    <source>
        <dbReference type="EMBL" id="KAK3392741.1"/>
    </source>
</evidence>
<dbReference type="GO" id="GO:0006310">
    <property type="term" value="P:DNA recombination"/>
    <property type="evidence" value="ECO:0007669"/>
    <property type="project" value="UniProtKB-UniRule"/>
</dbReference>
<comment type="subcellular location">
    <subcellularLocation>
        <location evidence="1 9">Nucleus</location>
    </subcellularLocation>
</comment>
<evidence type="ECO:0000256" key="5">
    <source>
        <dbReference type="ARBA" id="ARBA00023172"/>
    </source>
</evidence>
<evidence type="ECO:0000256" key="3">
    <source>
        <dbReference type="ARBA" id="ARBA00022553"/>
    </source>
</evidence>
<dbReference type="InterPro" id="IPR018574">
    <property type="entry name" value="Structure-sp_endonuc_su_Slx4"/>
</dbReference>
<dbReference type="GO" id="GO:0006260">
    <property type="term" value="P:DNA replication"/>
    <property type="evidence" value="ECO:0007669"/>
    <property type="project" value="InterPro"/>
</dbReference>
<dbReference type="GO" id="GO:0006281">
    <property type="term" value="P:DNA repair"/>
    <property type="evidence" value="ECO:0007669"/>
    <property type="project" value="UniProtKB-UniRule"/>
</dbReference>
<dbReference type="GO" id="GO:0003677">
    <property type="term" value="F:DNA binding"/>
    <property type="evidence" value="ECO:0007669"/>
    <property type="project" value="InterPro"/>
</dbReference>
<feature type="compositionally biased region" description="Low complexity" evidence="10">
    <location>
        <begin position="744"/>
        <end position="755"/>
    </location>
</feature>
<evidence type="ECO:0000256" key="2">
    <source>
        <dbReference type="ARBA" id="ARBA00006661"/>
    </source>
</evidence>
<dbReference type="GO" id="GO:0017108">
    <property type="term" value="F:5'-flap endonuclease activity"/>
    <property type="evidence" value="ECO:0007669"/>
    <property type="project" value="InterPro"/>
</dbReference>
<evidence type="ECO:0000256" key="7">
    <source>
        <dbReference type="ARBA" id="ARBA00023242"/>
    </source>
</evidence>
<feature type="region of interest" description="Disordered" evidence="10">
    <location>
        <begin position="70"/>
        <end position="136"/>
    </location>
</feature>
<evidence type="ECO:0000256" key="4">
    <source>
        <dbReference type="ARBA" id="ARBA00022763"/>
    </source>
</evidence>
<feature type="compositionally biased region" description="Basic residues" evidence="10">
    <location>
        <begin position="117"/>
        <end position="130"/>
    </location>
</feature>